<keyword evidence="7 8" id="KW-0472">Membrane</keyword>
<dbReference type="PROSITE" id="PS50850">
    <property type="entry name" value="MFS"/>
    <property type="match status" value="1"/>
</dbReference>
<dbReference type="GO" id="GO:0055056">
    <property type="term" value="F:D-glucose transmembrane transporter activity"/>
    <property type="evidence" value="ECO:0007669"/>
    <property type="project" value="InterPro"/>
</dbReference>
<feature type="transmembrane region" description="Helical" evidence="8">
    <location>
        <begin position="144"/>
        <end position="165"/>
    </location>
</feature>
<dbReference type="RefSeq" id="WP_101260171.1">
    <property type="nucleotide sequence ID" value="NZ_MVDD01000002.1"/>
</dbReference>
<proteinExistence type="inferred from homology"/>
<protein>
    <submittedName>
        <fullName evidence="10">Glucose/galactose MFS transporter</fullName>
    </submittedName>
</protein>
<evidence type="ECO:0000256" key="7">
    <source>
        <dbReference type="ARBA" id="ARBA00023136"/>
    </source>
</evidence>
<comment type="function">
    <text evidence="1">Intake of glucose and galactose.</text>
</comment>
<dbReference type="PANTHER" id="PTHR43702">
    <property type="entry name" value="L-FUCOSE-PROTON SYMPORTER"/>
    <property type="match status" value="1"/>
</dbReference>
<feature type="transmembrane region" description="Helical" evidence="8">
    <location>
        <begin position="363"/>
        <end position="385"/>
    </location>
</feature>
<dbReference type="GO" id="GO:0005886">
    <property type="term" value="C:plasma membrane"/>
    <property type="evidence" value="ECO:0007669"/>
    <property type="project" value="UniProtKB-SubCell"/>
</dbReference>
<keyword evidence="4" id="KW-1003">Cell membrane</keyword>
<name>A0A2N3I4F2_9BACT</name>
<evidence type="ECO:0000256" key="1">
    <source>
        <dbReference type="ARBA" id="ARBA00003321"/>
    </source>
</evidence>
<dbReference type="Pfam" id="PF07690">
    <property type="entry name" value="MFS_1"/>
    <property type="match status" value="1"/>
</dbReference>
<feature type="transmembrane region" description="Helical" evidence="8">
    <location>
        <begin position="48"/>
        <end position="72"/>
    </location>
</feature>
<dbReference type="PANTHER" id="PTHR43702:SF12">
    <property type="entry name" value="N-ACETYL GLUCOSAMINE TRANSPORTER NAGP"/>
    <property type="match status" value="1"/>
</dbReference>
<dbReference type="InterPro" id="IPR020846">
    <property type="entry name" value="MFS_dom"/>
</dbReference>
<feature type="transmembrane region" description="Helical" evidence="8">
    <location>
        <begin position="283"/>
        <end position="303"/>
    </location>
</feature>
<feature type="transmembrane region" description="Helical" evidence="8">
    <location>
        <begin position="195"/>
        <end position="215"/>
    </location>
</feature>
<dbReference type="InterPro" id="IPR011701">
    <property type="entry name" value="MFS"/>
</dbReference>
<feature type="transmembrane region" description="Helical" evidence="8">
    <location>
        <begin position="310"/>
        <end position="329"/>
    </location>
</feature>
<dbReference type="GO" id="GO:0005354">
    <property type="term" value="F:galactose transmembrane transporter activity"/>
    <property type="evidence" value="ECO:0007669"/>
    <property type="project" value="InterPro"/>
</dbReference>
<dbReference type="EMBL" id="MVDD01000002">
    <property type="protein sequence ID" value="PKQ65200.1"/>
    <property type="molecule type" value="Genomic_DNA"/>
</dbReference>
<dbReference type="InterPro" id="IPR036259">
    <property type="entry name" value="MFS_trans_sf"/>
</dbReference>
<feature type="transmembrane region" description="Helical" evidence="8">
    <location>
        <begin position="79"/>
        <end position="100"/>
    </location>
</feature>
<keyword evidence="11" id="KW-1185">Reference proteome</keyword>
<evidence type="ECO:0000256" key="4">
    <source>
        <dbReference type="ARBA" id="ARBA00022475"/>
    </source>
</evidence>
<evidence type="ECO:0000256" key="8">
    <source>
        <dbReference type="SAM" id="Phobius"/>
    </source>
</evidence>
<dbReference type="NCBIfam" id="TIGR01272">
    <property type="entry name" value="gluP"/>
    <property type="match status" value="1"/>
</dbReference>
<feature type="domain" description="Major facilitator superfamily (MFS) profile" evidence="9">
    <location>
        <begin position="12"/>
        <end position="420"/>
    </location>
</feature>
<accession>A0A2N3I4F2</accession>
<evidence type="ECO:0000256" key="2">
    <source>
        <dbReference type="ARBA" id="ARBA00004429"/>
    </source>
</evidence>
<evidence type="ECO:0000256" key="6">
    <source>
        <dbReference type="ARBA" id="ARBA00022989"/>
    </source>
</evidence>
<dbReference type="AlphaFoldDB" id="A0A2N3I4F2"/>
<dbReference type="CDD" id="cd17394">
    <property type="entry name" value="MFS_FucP_like"/>
    <property type="match status" value="1"/>
</dbReference>
<evidence type="ECO:0000313" key="11">
    <source>
        <dbReference type="Proteomes" id="UP000233535"/>
    </source>
</evidence>
<evidence type="ECO:0000256" key="5">
    <source>
        <dbReference type="ARBA" id="ARBA00022692"/>
    </source>
</evidence>
<feature type="transmembrane region" description="Helical" evidence="8">
    <location>
        <begin position="106"/>
        <end position="124"/>
    </location>
</feature>
<dbReference type="SUPFAM" id="SSF103473">
    <property type="entry name" value="MFS general substrate transporter"/>
    <property type="match status" value="1"/>
</dbReference>
<keyword evidence="6 8" id="KW-1133">Transmembrane helix</keyword>
<dbReference type="Gene3D" id="1.20.1250.20">
    <property type="entry name" value="MFS general substrate transporter like domains"/>
    <property type="match status" value="2"/>
</dbReference>
<dbReference type="OrthoDB" id="9786665at2"/>
<feature type="transmembrane region" description="Helical" evidence="8">
    <location>
        <begin position="12"/>
        <end position="36"/>
    </location>
</feature>
<gene>
    <name evidence="10" type="ORF">BZG02_04310</name>
</gene>
<comment type="subcellular location">
    <subcellularLocation>
        <location evidence="2">Cell inner membrane</location>
        <topology evidence="2">Multi-pass membrane protein</topology>
    </subcellularLocation>
</comment>
<evidence type="ECO:0000313" key="10">
    <source>
        <dbReference type="EMBL" id="PKQ65200.1"/>
    </source>
</evidence>
<comment type="caution">
    <text evidence="10">The sequence shown here is derived from an EMBL/GenBank/DDBJ whole genome shotgun (WGS) entry which is preliminary data.</text>
</comment>
<keyword evidence="5 8" id="KW-0812">Transmembrane</keyword>
<reference evidence="10 11" key="1">
    <citation type="journal article" date="2017" name="Front. Microbiol.">
        <title>Labilibaculum manganireducens gen. nov., sp. nov. and Labilibaculum filiforme sp. nov., Novel Bacteroidetes Isolated from Subsurface Sediments of the Baltic Sea.</title>
        <authorList>
            <person name="Vandieken V."/>
            <person name="Marshall I.P."/>
            <person name="Niemann H."/>
            <person name="Engelen B."/>
            <person name="Cypionka H."/>
        </authorList>
    </citation>
    <scope>NUCLEOTIDE SEQUENCE [LARGE SCALE GENOMIC DNA]</scope>
    <source>
        <strain evidence="10 11">59.16B</strain>
    </source>
</reference>
<feature type="transmembrane region" description="Helical" evidence="8">
    <location>
        <begin position="397"/>
        <end position="416"/>
    </location>
</feature>
<comment type="similarity">
    <text evidence="3">Belongs to the major facilitator superfamily. FHS transporter (TC 2.A.1.7) family.</text>
</comment>
<dbReference type="InterPro" id="IPR050375">
    <property type="entry name" value="MFS_TsgA-like"/>
</dbReference>
<sequence>MSTSKSSFKNFILPMIIIGALFFIFGFVTWLNGILIPYLQIACELTDFQAMFVTFAFYIAYTVMALPSAWLLKKTGFKNGMMVGLFVMAVGTTVFIPAAITRTFELFLTGLFIMGTGLALLQTASNPYVTIIGPKESAARRISILGICNKFAGAMAPLILAYYILNDADVFVQSLKTMDAASRIVELDALAARVINPYIVMTFVLVLMGIGVRMAPLPEIETSEEEEQTANGEEKKKSIMAFPHLILGVIALFFYVGAEVIAGDMIIKYGQFLNIEFDTAKAFTSYVMVTMVVGYLLGVTLIPKVIDQRTALKVSAILGMVFALGAIFTTGFTSVIFVALFGLANALVWPAIWPLALSGLGSFINTGSALLIMAISGGALLPLAWGYLSDMFGSQQAYWIMIPCYMFILFYALKGYKIKSWKLTK</sequence>
<feature type="transmembrane region" description="Helical" evidence="8">
    <location>
        <begin position="245"/>
        <end position="263"/>
    </location>
</feature>
<dbReference type="Proteomes" id="UP000233535">
    <property type="component" value="Unassembled WGS sequence"/>
</dbReference>
<dbReference type="GO" id="GO:1904659">
    <property type="term" value="P:D-glucose transmembrane transport"/>
    <property type="evidence" value="ECO:0007669"/>
    <property type="project" value="InterPro"/>
</dbReference>
<feature type="transmembrane region" description="Helical" evidence="8">
    <location>
        <begin position="335"/>
        <end position="356"/>
    </location>
</feature>
<organism evidence="10 11">
    <name type="scientific">Labilibaculum filiforme</name>
    <dbReference type="NCBI Taxonomy" id="1940526"/>
    <lineage>
        <taxon>Bacteria</taxon>
        <taxon>Pseudomonadati</taxon>
        <taxon>Bacteroidota</taxon>
        <taxon>Bacteroidia</taxon>
        <taxon>Marinilabiliales</taxon>
        <taxon>Marinifilaceae</taxon>
        <taxon>Labilibaculum</taxon>
    </lineage>
</organism>
<evidence type="ECO:0000259" key="9">
    <source>
        <dbReference type="PROSITE" id="PS50850"/>
    </source>
</evidence>
<dbReference type="InterPro" id="IPR005964">
    <property type="entry name" value="Glc/Gal_transptr_bac"/>
</dbReference>
<evidence type="ECO:0000256" key="3">
    <source>
        <dbReference type="ARBA" id="ARBA00009120"/>
    </source>
</evidence>